<comment type="caution">
    <text evidence="1">The sequence shown here is derived from an EMBL/GenBank/DDBJ whole genome shotgun (WGS) entry which is preliminary data.</text>
</comment>
<reference evidence="1" key="1">
    <citation type="journal article" date="2021" name="New Phytol.">
        <title>Evolutionary innovations through gain and loss of genes in the ectomycorrhizal Boletales.</title>
        <authorList>
            <person name="Wu G."/>
            <person name="Miyauchi S."/>
            <person name="Morin E."/>
            <person name="Kuo A."/>
            <person name="Drula E."/>
            <person name="Varga T."/>
            <person name="Kohler A."/>
            <person name="Feng B."/>
            <person name="Cao Y."/>
            <person name="Lipzen A."/>
            <person name="Daum C."/>
            <person name="Hundley H."/>
            <person name="Pangilinan J."/>
            <person name="Johnson J."/>
            <person name="Barry K."/>
            <person name="LaButti K."/>
            <person name="Ng V."/>
            <person name="Ahrendt S."/>
            <person name="Min B."/>
            <person name="Choi I.G."/>
            <person name="Park H."/>
            <person name="Plett J.M."/>
            <person name="Magnuson J."/>
            <person name="Spatafora J.W."/>
            <person name="Nagy L.G."/>
            <person name="Henrissat B."/>
            <person name="Grigoriev I.V."/>
            <person name="Yang Z.L."/>
            <person name="Xu J."/>
            <person name="Martin F.M."/>
        </authorList>
    </citation>
    <scope>NUCLEOTIDE SEQUENCE</scope>
    <source>
        <strain evidence="1">ATCC 28755</strain>
    </source>
</reference>
<dbReference type="EMBL" id="MU267735">
    <property type="protein sequence ID" value="KAH7909923.1"/>
    <property type="molecule type" value="Genomic_DNA"/>
</dbReference>
<accession>A0ACB8AA49</accession>
<keyword evidence="2" id="KW-1185">Reference proteome</keyword>
<evidence type="ECO:0000313" key="1">
    <source>
        <dbReference type="EMBL" id="KAH7909923.1"/>
    </source>
</evidence>
<protein>
    <submittedName>
        <fullName evidence="1">Uncharacterized protein</fullName>
    </submittedName>
</protein>
<name>A0ACB8AA49_9AGAM</name>
<proteinExistence type="predicted"/>
<evidence type="ECO:0000313" key="2">
    <source>
        <dbReference type="Proteomes" id="UP000790377"/>
    </source>
</evidence>
<dbReference type="Proteomes" id="UP000790377">
    <property type="component" value="Unassembled WGS sequence"/>
</dbReference>
<gene>
    <name evidence="1" type="ORF">BJ138DRAFT_1127299</name>
</gene>
<organism evidence="1 2">
    <name type="scientific">Hygrophoropsis aurantiaca</name>
    <dbReference type="NCBI Taxonomy" id="72124"/>
    <lineage>
        <taxon>Eukaryota</taxon>
        <taxon>Fungi</taxon>
        <taxon>Dikarya</taxon>
        <taxon>Basidiomycota</taxon>
        <taxon>Agaricomycotina</taxon>
        <taxon>Agaricomycetes</taxon>
        <taxon>Agaricomycetidae</taxon>
        <taxon>Boletales</taxon>
        <taxon>Coniophorineae</taxon>
        <taxon>Hygrophoropsidaceae</taxon>
        <taxon>Hygrophoropsis</taxon>
    </lineage>
</organism>
<sequence>MIHLPYIATIAALFLSNSGITFAQNSSEVCLNSTGYGWAVNALQQDPCIVANDLFAQTPAPCNDNGITFPPIPAMTGPSSYYVGPVNASVANICLCNTVIYSLLSACGLCQNGTFLYWSEWTNSCPAQDILYQQWPASIPSNTAIPPWAYMPLVNGFWDGPQAQNNASGVATQSSTASTSQSSTSASSTASTSAAPAPSVSSEPTQEADAEPKSNAGVIAGGVVGGIVAIGALVVLGIYFWRRPTANPAYQTTPLHEMGDQYHHKAASITYAPGGSQTDGTRPYDPTDPTTFPRSPAPVSELTGTTIAEPVRGKYTGAPEI</sequence>